<evidence type="ECO:0000313" key="3">
    <source>
        <dbReference type="Proteomes" id="UP000194266"/>
    </source>
</evidence>
<feature type="transmembrane region" description="Helical" evidence="1">
    <location>
        <begin position="68"/>
        <end position="87"/>
    </location>
</feature>
<dbReference type="Proteomes" id="UP000194266">
    <property type="component" value="Unassembled WGS sequence"/>
</dbReference>
<keyword evidence="1" id="KW-1133">Transmembrane helix</keyword>
<feature type="transmembrane region" description="Helical" evidence="1">
    <location>
        <begin position="40"/>
        <end position="62"/>
    </location>
</feature>
<comment type="caution">
    <text evidence="2">The sequence shown here is derived from an EMBL/GenBank/DDBJ whole genome shotgun (WGS) entry which is preliminary data.</text>
</comment>
<evidence type="ECO:0000313" key="2">
    <source>
        <dbReference type="EMBL" id="OSZ62335.1"/>
    </source>
</evidence>
<evidence type="ECO:0008006" key="4">
    <source>
        <dbReference type="Google" id="ProtNLM"/>
    </source>
</evidence>
<keyword evidence="1" id="KW-0812">Transmembrane</keyword>
<protein>
    <recommendedName>
        <fullName evidence="4">YcxB-like protein domain-containing protein</fullName>
    </recommendedName>
</protein>
<evidence type="ECO:0000256" key="1">
    <source>
        <dbReference type="SAM" id="Phobius"/>
    </source>
</evidence>
<sequence>MGRGAAPEQQTVELVYEPTVGDITQALRARLRATRSGRMLRWLPGALAVLAALQAALVIAGPGESLGSVPWLLFAALLTAATPWLQARQVHRFAERQGTFRVVVSDTGVSLATDTGTQTISWAAMPRYAETPDVFVLLSSDSKAIGVTMLPKRGVQGLDGADRLRAVLDRHLTRV</sequence>
<organism evidence="2 3">
    <name type="scientific">Streptomyces pharetrae CZA14</name>
    <dbReference type="NCBI Taxonomy" id="1144883"/>
    <lineage>
        <taxon>Bacteria</taxon>
        <taxon>Bacillati</taxon>
        <taxon>Actinomycetota</taxon>
        <taxon>Actinomycetes</taxon>
        <taxon>Kitasatosporales</taxon>
        <taxon>Streptomycetaceae</taxon>
        <taxon>Streptomyces</taxon>
    </lineage>
</organism>
<keyword evidence="1" id="KW-0472">Membrane</keyword>
<reference evidence="2 3" key="1">
    <citation type="submission" date="2016-12" db="EMBL/GenBank/DDBJ databases">
        <title>Genome Mining:The Detection of Biosynthetic Gene Clusters to Aid in the Expression of Curamycin A produced by Streptomyces sp. strain CZA14.</title>
        <authorList>
            <person name="Durrell K.A."/>
            <person name="Kirby B.M."/>
            <person name="Khan W."/>
            <person name="Mthethwa T."/>
            <person name="Le Roes-Hill M."/>
        </authorList>
    </citation>
    <scope>NUCLEOTIDE SEQUENCE [LARGE SCALE GENOMIC DNA]</scope>
    <source>
        <strain evidence="2 3">CZA14</strain>
    </source>
</reference>
<proteinExistence type="predicted"/>
<dbReference type="EMBL" id="MRYD01000002">
    <property type="protein sequence ID" value="OSZ62335.1"/>
    <property type="molecule type" value="Genomic_DNA"/>
</dbReference>
<accession>A0ABX3YQV6</accession>
<keyword evidence="3" id="KW-1185">Reference proteome</keyword>
<name>A0ABX3YQV6_9ACTN</name>
<gene>
    <name evidence="2" type="ORF">OQI_00730</name>
</gene>